<organism evidence="1 2">
    <name type="scientific">Ridgeia piscesae</name>
    <name type="common">Tubeworm</name>
    <dbReference type="NCBI Taxonomy" id="27915"/>
    <lineage>
        <taxon>Eukaryota</taxon>
        <taxon>Metazoa</taxon>
        <taxon>Spiralia</taxon>
        <taxon>Lophotrochozoa</taxon>
        <taxon>Annelida</taxon>
        <taxon>Polychaeta</taxon>
        <taxon>Sedentaria</taxon>
        <taxon>Canalipalpata</taxon>
        <taxon>Sabellida</taxon>
        <taxon>Siboglinidae</taxon>
        <taxon>Ridgeia</taxon>
    </lineage>
</organism>
<dbReference type="AlphaFoldDB" id="A0AAD9JV76"/>
<keyword evidence="2" id="KW-1185">Reference proteome</keyword>
<proteinExistence type="predicted"/>
<evidence type="ECO:0000313" key="2">
    <source>
        <dbReference type="Proteomes" id="UP001209878"/>
    </source>
</evidence>
<gene>
    <name evidence="1" type="ORF">NP493_1729g00008</name>
</gene>
<dbReference type="Proteomes" id="UP001209878">
    <property type="component" value="Unassembled WGS sequence"/>
</dbReference>
<accession>A0AAD9JV76</accession>
<protein>
    <submittedName>
        <fullName evidence="1">Uncharacterized protein</fullName>
    </submittedName>
</protein>
<evidence type="ECO:0000313" key="1">
    <source>
        <dbReference type="EMBL" id="KAK2159305.1"/>
    </source>
</evidence>
<name>A0AAD9JV76_RIDPI</name>
<reference evidence="1" key="1">
    <citation type="journal article" date="2023" name="Mol. Biol. Evol.">
        <title>Third-Generation Sequencing Reveals the Adaptive Role of the Epigenome in Three Deep-Sea Polychaetes.</title>
        <authorList>
            <person name="Perez M."/>
            <person name="Aroh O."/>
            <person name="Sun Y."/>
            <person name="Lan Y."/>
            <person name="Juniper S.K."/>
            <person name="Young C.R."/>
            <person name="Angers B."/>
            <person name="Qian P.Y."/>
        </authorList>
    </citation>
    <scope>NUCLEOTIDE SEQUENCE</scope>
    <source>
        <strain evidence="1">R07B-5</strain>
    </source>
</reference>
<comment type="caution">
    <text evidence="1">The sequence shown here is derived from an EMBL/GenBank/DDBJ whole genome shotgun (WGS) entry which is preliminary data.</text>
</comment>
<dbReference type="EMBL" id="JAODUO010001728">
    <property type="protein sequence ID" value="KAK2159305.1"/>
    <property type="molecule type" value="Genomic_DNA"/>
</dbReference>
<sequence length="86" mass="9851">MHESGSHDRWKHTKKIMGLTRNNNSCIQDQANKTTDGDCGLMASTMNKLFVPVNDQLPRINMNHKVFMAKDELQDQYVIGIFSNLK</sequence>